<name>A0ABU6ZTC3_9FABA</name>
<feature type="compositionally biased region" description="Acidic residues" evidence="1">
    <location>
        <begin position="288"/>
        <end position="302"/>
    </location>
</feature>
<comment type="caution">
    <text evidence="2">The sequence shown here is derived from an EMBL/GenBank/DDBJ whole genome shotgun (WGS) entry which is preliminary data.</text>
</comment>
<feature type="region of interest" description="Disordered" evidence="1">
    <location>
        <begin position="212"/>
        <end position="242"/>
    </location>
</feature>
<reference evidence="2 3" key="1">
    <citation type="journal article" date="2023" name="Plants (Basel)">
        <title>Bridging the Gap: Combining Genomics and Transcriptomics Approaches to Understand Stylosanthes scabra, an Orphan Legume from the Brazilian Caatinga.</title>
        <authorList>
            <person name="Ferreira-Neto J.R.C."/>
            <person name="da Silva M.D."/>
            <person name="Binneck E."/>
            <person name="de Melo N.F."/>
            <person name="da Silva R.H."/>
            <person name="de Melo A.L.T.M."/>
            <person name="Pandolfi V."/>
            <person name="Bustamante F.O."/>
            <person name="Brasileiro-Vidal A.C."/>
            <person name="Benko-Iseppon A.M."/>
        </authorList>
    </citation>
    <scope>NUCLEOTIDE SEQUENCE [LARGE SCALE GENOMIC DNA]</scope>
    <source>
        <tissue evidence="2">Leaves</tissue>
    </source>
</reference>
<dbReference type="EMBL" id="JASCZI010273705">
    <property type="protein sequence ID" value="MED6225229.1"/>
    <property type="molecule type" value="Genomic_DNA"/>
</dbReference>
<evidence type="ECO:0000313" key="2">
    <source>
        <dbReference type="EMBL" id="MED6225229.1"/>
    </source>
</evidence>
<keyword evidence="3" id="KW-1185">Reference proteome</keyword>
<accession>A0ABU6ZTC3</accession>
<protein>
    <submittedName>
        <fullName evidence="2">Uncharacterized protein</fullName>
    </submittedName>
</protein>
<evidence type="ECO:0000313" key="3">
    <source>
        <dbReference type="Proteomes" id="UP001341840"/>
    </source>
</evidence>
<evidence type="ECO:0000256" key="1">
    <source>
        <dbReference type="SAM" id="MobiDB-lite"/>
    </source>
</evidence>
<dbReference type="Proteomes" id="UP001341840">
    <property type="component" value="Unassembled WGS sequence"/>
</dbReference>
<feature type="compositionally biased region" description="Basic residues" evidence="1">
    <location>
        <begin position="1"/>
        <end position="12"/>
    </location>
</feature>
<feature type="region of interest" description="Disordered" evidence="1">
    <location>
        <begin position="1"/>
        <end position="23"/>
    </location>
</feature>
<organism evidence="2 3">
    <name type="scientific">Stylosanthes scabra</name>
    <dbReference type="NCBI Taxonomy" id="79078"/>
    <lineage>
        <taxon>Eukaryota</taxon>
        <taxon>Viridiplantae</taxon>
        <taxon>Streptophyta</taxon>
        <taxon>Embryophyta</taxon>
        <taxon>Tracheophyta</taxon>
        <taxon>Spermatophyta</taxon>
        <taxon>Magnoliopsida</taxon>
        <taxon>eudicotyledons</taxon>
        <taxon>Gunneridae</taxon>
        <taxon>Pentapetalae</taxon>
        <taxon>rosids</taxon>
        <taxon>fabids</taxon>
        <taxon>Fabales</taxon>
        <taxon>Fabaceae</taxon>
        <taxon>Papilionoideae</taxon>
        <taxon>50 kb inversion clade</taxon>
        <taxon>dalbergioids sensu lato</taxon>
        <taxon>Dalbergieae</taxon>
        <taxon>Pterocarpus clade</taxon>
        <taxon>Stylosanthes</taxon>
    </lineage>
</organism>
<sequence>MPRVKRPTKKSRGGSSSMEPPPQDHRLAQWFYNKEDFDLYHLDFASRKVIPPSELSAIWNLNYDGEKVDSGNTSDEFRRIYSKENACITFNVPIGTPKLTVGLLSVEHRLLHYFLTYVLMPRGGNHGLILDEDLEIMWRMVNGQQINWVHLFVTHMRRTKPGNSKGLPYAILWTTIFKYVGIDLTQANKKKLGYNHCIDTHVLNHMKRNVHEAPHQEEEQEAPQQEQEAPQQEPQPQPTEQPSMHDMMQALLRIEQNQTNMDSRLHRIERNQARMLKKIRRVEAYTFSEDEAEDDDDDLDWS</sequence>
<gene>
    <name evidence="2" type="ORF">PIB30_091667</name>
</gene>
<feature type="compositionally biased region" description="Low complexity" evidence="1">
    <location>
        <begin position="222"/>
        <end position="232"/>
    </location>
</feature>
<feature type="region of interest" description="Disordered" evidence="1">
    <location>
        <begin position="283"/>
        <end position="302"/>
    </location>
</feature>
<proteinExistence type="predicted"/>